<dbReference type="KEGG" id="lgi:LOTGIDRAFT_238613"/>
<evidence type="ECO:0000256" key="1">
    <source>
        <dbReference type="SAM" id="MobiDB-lite"/>
    </source>
</evidence>
<dbReference type="OMA" id="PVNNWSS"/>
<evidence type="ECO:0000313" key="2">
    <source>
        <dbReference type="EMBL" id="ESP00275.1"/>
    </source>
</evidence>
<feature type="region of interest" description="Disordered" evidence="1">
    <location>
        <begin position="79"/>
        <end position="143"/>
    </location>
</feature>
<keyword evidence="3" id="KW-1185">Reference proteome</keyword>
<organism evidence="2 3">
    <name type="scientific">Lottia gigantea</name>
    <name type="common">Giant owl limpet</name>
    <dbReference type="NCBI Taxonomy" id="225164"/>
    <lineage>
        <taxon>Eukaryota</taxon>
        <taxon>Metazoa</taxon>
        <taxon>Spiralia</taxon>
        <taxon>Lophotrochozoa</taxon>
        <taxon>Mollusca</taxon>
        <taxon>Gastropoda</taxon>
        <taxon>Patellogastropoda</taxon>
        <taxon>Lottioidea</taxon>
        <taxon>Lottiidae</taxon>
        <taxon>Lottia</taxon>
    </lineage>
</organism>
<gene>
    <name evidence="2" type="ORF">LOTGIDRAFT_238613</name>
</gene>
<dbReference type="OrthoDB" id="5958581at2759"/>
<dbReference type="EMBL" id="KB200786">
    <property type="protein sequence ID" value="ESP00275.1"/>
    <property type="molecule type" value="Genomic_DNA"/>
</dbReference>
<evidence type="ECO:0000313" key="3">
    <source>
        <dbReference type="Proteomes" id="UP000030746"/>
    </source>
</evidence>
<dbReference type="Proteomes" id="UP000030746">
    <property type="component" value="Unassembled WGS sequence"/>
</dbReference>
<protein>
    <submittedName>
        <fullName evidence="2">Uncharacterized protein</fullName>
    </submittedName>
</protein>
<reference evidence="2 3" key="1">
    <citation type="journal article" date="2013" name="Nature">
        <title>Insights into bilaterian evolution from three spiralian genomes.</title>
        <authorList>
            <person name="Simakov O."/>
            <person name="Marletaz F."/>
            <person name="Cho S.J."/>
            <person name="Edsinger-Gonzales E."/>
            <person name="Havlak P."/>
            <person name="Hellsten U."/>
            <person name="Kuo D.H."/>
            <person name="Larsson T."/>
            <person name="Lv J."/>
            <person name="Arendt D."/>
            <person name="Savage R."/>
            <person name="Osoegawa K."/>
            <person name="de Jong P."/>
            <person name="Grimwood J."/>
            <person name="Chapman J.A."/>
            <person name="Shapiro H."/>
            <person name="Aerts A."/>
            <person name="Otillar R.P."/>
            <person name="Terry A.Y."/>
            <person name="Boore J.L."/>
            <person name="Grigoriev I.V."/>
            <person name="Lindberg D.R."/>
            <person name="Seaver E.C."/>
            <person name="Weisblat D.A."/>
            <person name="Putnam N.H."/>
            <person name="Rokhsar D.S."/>
        </authorList>
    </citation>
    <scope>NUCLEOTIDE SEQUENCE [LARGE SCALE GENOMIC DNA]</scope>
</reference>
<sequence>MAGVDEGFQLPPGNWMARKLRLINDESKTLFPPKTSNSRKSYYKYDTIYRKEFKESANYDPKDRQQMFMQWKIPARILESPSSRDRSSVVPSRQSLQEPEKLARHSTLPEINLSKHIDQIRPATHMSSRPKRTPSRALGTPAQSARLFREKKPSVDIWRAEEEKAKVTKKSKAQALRTHDDQKHIMVNRIRKTLDPEARKMVDKWLESATEADRRMAIKLFATLDNNNLPDTEKQIRIEGILKLIRRKHGGDEPDDLCSKMKYIRLQDAETRNNRWMHATWHHLPQYKDWDPVNNTSSMYTRPHEPTPHDYVIHPDWG</sequence>
<dbReference type="CTD" id="20250807"/>
<name>V4CE85_LOTGI</name>
<accession>V4CE85</accession>
<dbReference type="STRING" id="225164.V4CE85"/>
<dbReference type="GeneID" id="20250807"/>
<proteinExistence type="predicted"/>
<dbReference type="RefSeq" id="XP_009049019.1">
    <property type="nucleotide sequence ID" value="XM_009050771.1"/>
</dbReference>
<dbReference type="AlphaFoldDB" id="V4CE85"/>
<dbReference type="HOGENOM" id="CLU_875186_0_0_1"/>